<keyword evidence="1" id="KW-0040">ANK repeat</keyword>
<dbReference type="Gene3D" id="1.25.40.20">
    <property type="entry name" value="Ankyrin repeat-containing domain"/>
    <property type="match status" value="1"/>
</dbReference>
<reference evidence="2 3" key="1">
    <citation type="submission" date="2020-06" db="EMBL/GenBank/DDBJ databases">
        <authorList>
            <person name="Li R."/>
            <person name="Bekaert M."/>
        </authorList>
    </citation>
    <scope>NUCLEOTIDE SEQUENCE [LARGE SCALE GENOMIC DNA]</scope>
    <source>
        <strain evidence="3">wild</strain>
    </source>
</reference>
<dbReference type="InterPro" id="IPR036770">
    <property type="entry name" value="Ankyrin_rpt-contain_sf"/>
</dbReference>
<evidence type="ECO:0000256" key="1">
    <source>
        <dbReference type="PROSITE-ProRule" id="PRU00023"/>
    </source>
</evidence>
<organism evidence="2 3">
    <name type="scientific">Mytilus coruscus</name>
    <name type="common">Sea mussel</name>
    <dbReference type="NCBI Taxonomy" id="42192"/>
    <lineage>
        <taxon>Eukaryota</taxon>
        <taxon>Metazoa</taxon>
        <taxon>Spiralia</taxon>
        <taxon>Lophotrochozoa</taxon>
        <taxon>Mollusca</taxon>
        <taxon>Bivalvia</taxon>
        <taxon>Autobranchia</taxon>
        <taxon>Pteriomorphia</taxon>
        <taxon>Mytilida</taxon>
        <taxon>Mytiloidea</taxon>
        <taxon>Mytilidae</taxon>
        <taxon>Mytilinae</taxon>
        <taxon>Mytilus</taxon>
    </lineage>
</organism>
<dbReference type="PROSITE" id="PS50088">
    <property type="entry name" value="ANK_REPEAT"/>
    <property type="match status" value="1"/>
</dbReference>
<evidence type="ECO:0000313" key="2">
    <source>
        <dbReference type="EMBL" id="CAC5361544.1"/>
    </source>
</evidence>
<feature type="repeat" description="ANK" evidence="1">
    <location>
        <begin position="100"/>
        <end position="122"/>
    </location>
</feature>
<dbReference type="Proteomes" id="UP000507470">
    <property type="component" value="Unassembled WGS sequence"/>
</dbReference>
<dbReference type="Pfam" id="PF00023">
    <property type="entry name" value="Ank"/>
    <property type="match status" value="1"/>
</dbReference>
<dbReference type="AlphaFoldDB" id="A0A6J8A4T0"/>
<dbReference type="InterPro" id="IPR002110">
    <property type="entry name" value="Ankyrin_rpt"/>
</dbReference>
<dbReference type="SUPFAM" id="SSF48403">
    <property type="entry name" value="Ankyrin repeat"/>
    <property type="match status" value="1"/>
</dbReference>
<sequence>MHGQHLVLHFFPENERTSDLANRYFTNTHFKVGYQLLCNNGSYNVGIFKTGPPLEDYNAERVVHAWWNGGQRERRPQFDDNANGQLDEEQLLDFMMNVKVGRTSLHLAAEDGHLQVTKCLVEQAGVSPPVKTHAARYFIEVHKNARTRSKDCSHKRGIECSLYRKQQFVRLCEVAIELQLEVTETQDDYKDMDSFRRTVDVNVAKYFLPEITTILNWNSDLRDLPLIES</sequence>
<gene>
    <name evidence="2" type="ORF">MCOR_3644</name>
</gene>
<keyword evidence="3" id="KW-1185">Reference proteome</keyword>
<accession>A0A6J8A4T0</accession>
<dbReference type="PROSITE" id="PS50297">
    <property type="entry name" value="ANK_REP_REGION"/>
    <property type="match status" value="1"/>
</dbReference>
<name>A0A6J8A4T0_MYTCO</name>
<dbReference type="EMBL" id="CACVKT020000621">
    <property type="protein sequence ID" value="CAC5361544.1"/>
    <property type="molecule type" value="Genomic_DNA"/>
</dbReference>
<evidence type="ECO:0000313" key="3">
    <source>
        <dbReference type="Proteomes" id="UP000507470"/>
    </source>
</evidence>
<protein>
    <submittedName>
        <fullName evidence="2">Uncharacterized protein</fullName>
    </submittedName>
</protein>
<proteinExistence type="predicted"/>